<feature type="domain" description="HTH tetR-type" evidence="4">
    <location>
        <begin position="37"/>
        <end position="83"/>
    </location>
</feature>
<evidence type="ECO:0000256" key="1">
    <source>
        <dbReference type="ARBA" id="ARBA00023015"/>
    </source>
</evidence>
<dbReference type="SUPFAM" id="SSF46689">
    <property type="entry name" value="Homeodomain-like"/>
    <property type="match status" value="1"/>
</dbReference>
<dbReference type="Proteomes" id="UP000287401">
    <property type="component" value="Unassembled WGS sequence"/>
</dbReference>
<evidence type="ECO:0000256" key="2">
    <source>
        <dbReference type="ARBA" id="ARBA00023125"/>
    </source>
</evidence>
<evidence type="ECO:0000256" key="3">
    <source>
        <dbReference type="ARBA" id="ARBA00023163"/>
    </source>
</evidence>
<protein>
    <submittedName>
        <fullName evidence="5">TetR/AcrR family transcriptional regulator</fullName>
    </submittedName>
</protein>
<keyword evidence="1" id="KW-0805">Transcription regulation</keyword>
<comment type="caution">
    <text evidence="5">The sequence shown here is derived from an EMBL/GenBank/DDBJ whole genome shotgun (WGS) entry which is preliminary data.</text>
</comment>
<dbReference type="PANTHER" id="PTHR30055:SF234">
    <property type="entry name" value="HTH-TYPE TRANSCRIPTIONAL REGULATOR BETI"/>
    <property type="match status" value="1"/>
</dbReference>
<evidence type="ECO:0000313" key="6">
    <source>
        <dbReference type="Proteomes" id="UP000287401"/>
    </source>
</evidence>
<gene>
    <name evidence="5" type="ORF">DAH51_01745</name>
</gene>
<dbReference type="Pfam" id="PF00440">
    <property type="entry name" value="TetR_N"/>
    <property type="match status" value="1"/>
</dbReference>
<reference evidence="5 6" key="1">
    <citation type="submission" date="2018-07" db="EMBL/GenBank/DDBJ databases">
        <title>Genomic and Epidemiologic Investigation of an Indolent Hospital Outbreak.</title>
        <authorList>
            <person name="Johnson R.C."/>
            <person name="Deming C."/>
            <person name="Conlan S."/>
            <person name="Zellmer C.J."/>
            <person name="Michelin A.V."/>
            <person name="Lee-Lin S."/>
            <person name="Thomas P.J."/>
            <person name="Park M."/>
            <person name="Weingarten R.A."/>
            <person name="Less J."/>
            <person name="Dekker J.P."/>
            <person name="Frank K.M."/>
            <person name="Musser K.A."/>
            <person name="Mcquiston J.R."/>
            <person name="Henderson D.K."/>
            <person name="Lau A.F."/>
            <person name="Palmore T.N."/>
            <person name="Segre J.A."/>
        </authorList>
    </citation>
    <scope>NUCLEOTIDE SEQUENCE [LARGE SCALE GENOMIC DNA]</scope>
    <source>
        <strain evidence="5 6">SK-NIH.Env6_1116</strain>
    </source>
</reference>
<dbReference type="Gene3D" id="1.10.357.10">
    <property type="entry name" value="Tetracycline Repressor, domain 2"/>
    <property type="match status" value="1"/>
</dbReference>
<dbReference type="AlphaFoldDB" id="A0A430C8S8"/>
<dbReference type="EMBL" id="QRAL01000002">
    <property type="protein sequence ID" value="RSU61352.1"/>
    <property type="molecule type" value="Genomic_DNA"/>
</dbReference>
<keyword evidence="2" id="KW-0238">DNA-binding</keyword>
<dbReference type="GO" id="GO:0003700">
    <property type="term" value="F:DNA-binding transcription factor activity"/>
    <property type="evidence" value="ECO:0007669"/>
    <property type="project" value="TreeGrafter"/>
</dbReference>
<evidence type="ECO:0000313" key="5">
    <source>
        <dbReference type="EMBL" id="RSU61352.1"/>
    </source>
</evidence>
<dbReference type="InterPro" id="IPR050109">
    <property type="entry name" value="HTH-type_TetR-like_transc_reg"/>
</dbReference>
<organism evidence="5 6">
    <name type="scientific">Sphingobium yanoikuyae</name>
    <name type="common">Sphingomonas yanoikuyae</name>
    <dbReference type="NCBI Taxonomy" id="13690"/>
    <lineage>
        <taxon>Bacteria</taxon>
        <taxon>Pseudomonadati</taxon>
        <taxon>Pseudomonadota</taxon>
        <taxon>Alphaproteobacteria</taxon>
        <taxon>Sphingomonadales</taxon>
        <taxon>Sphingomonadaceae</taxon>
        <taxon>Sphingobium</taxon>
    </lineage>
</organism>
<dbReference type="InterPro" id="IPR001647">
    <property type="entry name" value="HTH_TetR"/>
</dbReference>
<name>A0A430C8S8_SPHYA</name>
<dbReference type="PANTHER" id="PTHR30055">
    <property type="entry name" value="HTH-TYPE TRANSCRIPTIONAL REGULATOR RUTR"/>
    <property type="match status" value="1"/>
</dbReference>
<keyword evidence="3" id="KW-0804">Transcription</keyword>
<accession>A0A430C8S8</accession>
<dbReference type="GO" id="GO:0000976">
    <property type="term" value="F:transcription cis-regulatory region binding"/>
    <property type="evidence" value="ECO:0007669"/>
    <property type="project" value="TreeGrafter"/>
</dbReference>
<dbReference type="InterPro" id="IPR009057">
    <property type="entry name" value="Homeodomain-like_sf"/>
</dbReference>
<sequence>MPGYVTVVLRNSALENVAIDVEEAPLAENIDGKTRLILAGEQLFARSGIHGASMREIATKAGQGNHAAVQYHFGSREGLVRAIFDYRMEQMEEARGVMLDRAQIAGRLKDARTILEIILLPQLDLEDADGNHSYARFLSQYLLQSRSPEFGDFSGSEPPNLTKALQLLRERVDYLPPFVGQRRLISVSLMFLNILVRHHGTDEADFGESFSEALEDTMEQIVSVMCMPLRLAPCSAASASP</sequence>
<evidence type="ECO:0000259" key="4">
    <source>
        <dbReference type="Pfam" id="PF00440"/>
    </source>
</evidence>
<proteinExistence type="predicted"/>